<accession>A0A3Q0IZ36</accession>
<evidence type="ECO:0000313" key="12">
    <source>
        <dbReference type="Proteomes" id="UP000079169"/>
    </source>
</evidence>
<dbReference type="AlphaFoldDB" id="A0A3Q0IZ36"/>
<dbReference type="Gene3D" id="3.40.50.720">
    <property type="entry name" value="NAD(P)-binding Rossmann-like Domain"/>
    <property type="match status" value="1"/>
</dbReference>
<keyword evidence="5 9" id="KW-0648">Protein biosynthesis</keyword>
<evidence type="ECO:0000256" key="10">
    <source>
        <dbReference type="SAM" id="MobiDB-lite"/>
    </source>
</evidence>
<dbReference type="InterPro" id="IPR001412">
    <property type="entry name" value="aa-tRNA-synth_I_CS"/>
</dbReference>
<dbReference type="GO" id="GO:0006418">
    <property type="term" value="P:tRNA aminoacylation for protein translation"/>
    <property type="evidence" value="ECO:0007669"/>
    <property type="project" value="InterPro"/>
</dbReference>
<dbReference type="Gene3D" id="2.130.10.10">
    <property type="entry name" value="YVTN repeat-like/Quinoprotein amine dehydrogenase"/>
    <property type="match status" value="1"/>
</dbReference>
<dbReference type="SUPFAM" id="SSF50978">
    <property type="entry name" value="WD40 repeat-like"/>
    <property type="match status" value="1"/>
</dbReference>
<dbReference type="Pfam" id="PF00400">
    <property type="entry name" value="WD40"/>
    <property type="match status" value="1"/>
</dbReference>
<dbReference type="InterPro" id="IPR001680">
    <property type="entry name" value="WD40_rpt"/>
</dbReference>
<protein>
    <submittedName>
        <fullName evidence="13">Uncharacterized protein LOC103509790</fullName>
    </submittedName>
</protein>
<organism evidence="12 13">
    <name type="scientific">Diaphorina citri</name>
    <name type="common">Asian citrus psyllid</name>
    <dbReference type="NCBI Taxonomy" id="121845"/>
    <lineage>
        <taxon>Eukaryota</taxon>
        <taxon>Metazoa</taxon>
        <taxon>Ecdysozoa</taxon>
        <taxon>Arthropoda</taxon>
        <taxon>Hexapoda</taxon>
        <taxon>Insecta</taxon>
        <taxon>Pterygota</taxon>
        <taxon>Neoptera</taxon>
        <taxon>Paraneoptera</taxon>
        <taxon>Hemiptera</taxon>
        <taxon>Sternorrhyncha</taxon>
        <taxon>Psylloidea</taxon>
        <taxon>Psyllidae</taxon>
        <taxon>Diaphorininae</taxon>
        <taxon>Diaphorina</taxon>
    </lineage>
</organism>
<keyword evidence="7 9" id="KW-0030">Aminoacyl-tRNA synthetase</keyword>
<dbReference type="PROSITE" id="PS50082">
    <property type="entry name" value="WD_REPEATS_2"/>
    <property type="match status" value="1"/>
</dbReference>
<dbReference type="Pfam" id="PF00106">
    <property type="entry name" value="adh_short"/>
    <property type="match status" value="1"/>
</dbReference>
<feature type="repeat" description="WD" evidence="8">
    <location>
        <begin position="266"/>
        <end position="300"/>
    </location>
</feature>
<dbReference type="InterPro" id="IPR036291">
    <property type="entry name" value="NAD(P)-bd_dom_sf"/>
</dbReference>
<dbReference type="PROSITE" id="PS00178">
    <property type="entry name" value="AA_TRNA_LIGASE_I"/>
    <property type="match status" value="1"/>
</dbReference>
<dbReference type="PANTHER" id="PTHR43943">
    <property type="entry name" value="DEHYDROGENASE/REDUCTASE (SDR FAMILY) MEMBER 4"/>
    <property type="match status" value="1"/>
</dbReference>
<dbReference type="KEGG" id="dci:103509790"/>
<evidence type="ECO:0000256" key="9">
    <source>
        <dbReference type="RuleBase" id="RU363035"/>
    </source>
</evidence>
<keyword evidence="12" id="KW-1185">Reference proteome</keyword>
<proteinExistence type="inferred from homology"/>
<evidence type="ECO:0000256" key="2">
    <source>
        <dbReference type="ARBA" id="ARBA00022598"/>
    </source>
</evidence>
<comment type="similarity">
    <text evidence="1">Belongs to the short-chain dehydrogenases/reductases (SDR) family.</text>
</comment>
<comment type="similarity">
    <text evidence="9">Belongs to the class-I aminoacyl-tRNA synthetase family.</text>
</comment>
<dbReference type="InterPro" id="IPR020904">
    <property type="entry name" value="Sc_DH/Rdtase_CS"/>
</dbReference>
<evidence type="ECO:0000256" key="8">
    <source>
        <dbReference type="PROSITE-ProRule" id="PRU00221"/>
    </source>
</evidence>
<keyword evidence="3 9" id="KW-0547">Nucleotide-binding</keyword>
<evidence type="ECO:0000259" key="11">
    <source>
        <dbReference type="Pfam" id="PF00133"/>
    </source>
</evidence>
<dbReference type="InterPro" id="IPR015943">
    <property type="entry name" value="WD40/YVTN_repeat-like_dom_sf"/>
</dbReference>
<sequence>MEPGEVKRNVDNKFFYTKKRSEFGRPYEFECDDGKVLMSIEPDPSLLENFIAEDPVDQGVQYSKQFALHEVNTFRAEYESHCIYHEEGGWPKDISHLDTEQIIRYKRKVEKDETYIQTVMNLSHPMEHCIHQNNAINIYEHYFADVDPSIIVEDLSSRTLNVFRDQQKVKRPIRNLSWSPDGGTRIAGSYCNLDFQTPTVYGCESYVWDVDNPNKPFLVLQGPACVASVEYNPKDVHSLIGGLLNGQVAFWDVRKGSQPVEISDVLESHRAPVNNALWINSKTGTEFFTSSIDGSVRWWDCRNLKKPLEILLVDMNKDEQIYSRTLGVSTMEYEPTIPVRFMLGTETGLVIMGNRKGKTNPEKLAGIFKAHQGPVYTVQRNPSFLKNFLTIGDYCARIWSEDVKESAIMWTGDVQPVSQKQTLMKTLSAIDDTKVRKKKKKVRPPFDEDGLPIENFDSEEEDDDGEDEKEDEGETKPQIMDIIDDDEGTLETKGNLLAFSTSTKMMSTAVNASRLTGKVAVVTASSDGIGFAIAKRLSAEGASVVISSRKESNVNKAVETLQKEGHQKISGVVCHVAKKEDRQKLFEHAEKKFGGIDILVSNAAVNPATGPVVECPENVWDKIFEVNVKSTFLLTQEVLPYIRKRNGGSIVYVSSIGGLAPFKLLGAYSVSKTALLGLTKAVAQDLASENIRVNCLAPGITKTKFAAATDKLYGGIDILVSNAAVNPANEPLVEFSQNCVQNWSSGICKMSDQQEATNPEAPVKTAKQLEKEAKKLEKLKKFQEKQSKIQQTKEVAKDKPEKKEVKKKETNDEPIVYTSNTAPGEMKDVLGPLPSSYSPQYVEAAWYPWWEKQGFFKPEYGRKSIGEKNPKGKFVMVIPPPNVTGTLHLGHALTNAVEDSITRWNRMKGKTTLWNPGCDHAGIATQVVVEKKLWREEKKTRHEIGREKFIEKVWEWKKE</sequence>
<evidence type="ECO:0000256" key="6">
    <source>
        <dbReference type="ARBA" id="ARBA00023002"/>
    </source>
</evidence>
<name>A0A3Q0IZ36_DIACI</name>
<evidence type="ECO:0000256" key="4">
    <source>
        <dbReference type="ARBA" id="ARBA00022840"/>
    </source>
</evidence>
<dbReference type="GO" id="GO:0004812">
    <property type="term" value="F:aminoacyl-tRNA ligase activity"/>
    <property type="evidence" value="ECO:0007669"/>
    <property type="project" value="UniProtKB-KW"/>
</dbReference>
<feature type="compositionally biased region" description="Acidic residues" evidence="10">
    <location>
        <begin position="447"/>
        <end position="473"/>
    </location>
</feature>
<keyword evidence="8" id="KW-0853">WD repeat</keyword>
<dbReference type="PROSITE" id="PS00061">
    <property type="entry name" value="ADH_SHORT"/>
    <property type="match status" value="1"/>
</dbReference>
<dbReference type="InterPro" id="IPR002347">
    <property type="entry name" value="SDR_fam"/>
</dbReference>
<dbReference type="PRINTS" id="PR00080">
    <property type="entry name" value="SDRFAMILY"/>
</dbReference>
<evidence type="ECO:0000256" key="3">
    <source>
        <dbReference type="ARBA" id="ARBA00022741"/>
    </source>
</evidence>
<feature type="compositionally biased region" description="Basic and acidic residues" evidence="10">
    <location>
        <begin position="794"/>
        <end position="809"/>
    </location>
</feature>
<dbReference type="GO" id="GO:0005524">
    <property type="term" value="F:ATP binding"/>
    <property type="evidence" value="ECO:0007669"/>
    <property type="project" value="UniProtKB-KW"/>
</dbReference>
<evidence type="ECO:0000256" key="7">
    <source>
        <dbReference type="ARBA" id="ARBA00023146"/>
    </source>
</evidence>
<reference evidence="13" key="1">
    <citation type="submission" date="2025-08" db="UniProtKB">
        <authorList>
            <consortium name="RefSeq"/>
        </authorList>
    </citation>
    <scope>IDENTIFICATION</scope>
</reference>
<dbReference type="SMART" id="SM00320">
    <property type="entry name" value="WD40"/>
    <property type="match status" value="3"/>
</dbReference>
<dbReference type="SUPFAM" id="SSF51735">
    <property type="entry name" value="NAD(P)-binding Rossmann-fold domains"/>
    <property type="match status" value="1"/>
</dbReference>
<dbReference type="InterPro" id="IPR014729">
    <property type="entry name" value="Rossmann-like_a/b/a_fold"/>
</dbReference>
<dbReference type="PRINTS" id="PR00081">
    <property type="entry name" value="GDHRDH"/>
</dbReference>
<feature type="region of interest" description="Disordered" evidence="10">
    <location>
        <begin position="438"/>
        <end position="478"/>
    </location>
</feature>
<keyword evidence="6" id="KW-0560">Oxidoreductase</keyword>
<dbReference type="InterPro" id="IPR002300">
    <property type="entry name" value="aa-tRNA-synth_Ia"/>
</dbReference>
<dbReference type="Gene3D" id="3.40.50.620">
    <property type="entry name" value="HUPs"/>
    <property type="match status" value="1"/>
</dbReference>
<dbReference type="GeneID" id="103509790"/>
<gene>
    <name evidence="13" type="primary">LOC103509790</name>
</gene>
<feature type="region of interest" description="Disordered" evidence="10">
    <location>
        <begin position="781"/>
        <end position="809"/>
    </location>
</feature>
<dbReference type="InterPro" id="IPR036322">
    <property type="entry name" value="WD40_repeat_dom_sf"/>
</dbReference>
<feature type="domain" description="Aminoacyl-tRNA synthetase class Ia" evidence="11">
    <location>
        <begin position="846"/>
        <end position="959"/>
    </location>
</feature>
<dbReference type="GO" id="GO:0004090">
    <property type="term" value="F:carbonyl reductase (NADPH) activity"/>
    <property type="evidence" value="ECO:0007669"/>
    <property type="project" value="TreeGrafter"/>
</dbReference>
<dbReference type="STRING" id="121845.A0A3Q0IZ36"/>
<keyword evidence="2 9" id="KW-0436">Ligase</keyword>
<evidence type="ECO:0000256" key="1">
    <source>
        <dbReference type="ARBA" id="ARBA00006484"/>
    </source>
</evidence>
<dbReference type="SUPFAM" id="SSF52374">
    <property type="entry name" value="Nucleotidylyl transferase"/>
    <property type="match status" value="1"/>
</dbReference>
<keyword evidence="4 9" id="KW-0067">ATP-binding</keyword>
<evidence type="ECO:0000256" key="5">
    <source>
        <dbReference type="ARBA" id="ARBA00022917"/>
    </source>
</evidence>
<dbReference type="FunFam" id="3.40.50.720:FF:000084">
    <property type="entry name" value="Short-chain dehydrogenase reductase"/>
    <property type="match status" value="1"/>
</dbReference>
<dbReference type="PaxDb" id="121845-A0A3Q0IZ36"/>
<dbReference type="Pfam" id="PF00133">
    <property type="entry name" value="tRNA-synt_1"/>
    <property type="match status" value="1"/>
</dbReference>
<dbReference type="Proteomes" id="UP000079169">
    <property type="component" value="Unplaced"/>
</dbReference>
<dbReference type="PANTHER" id="PTHR43943:SF2">
    <property type="entry name" value="DEHYDROGENASE_REDUCTASE 4"/>
    <property type="match status" value="1"/>
</dbReference>
<dbReference type="RefSeq" id="XP_026679700.1">
    <property type="nucleotide sequence ID" value="XM_026823899.1"/>
</dbReference>
<evidence type="ECO:0000313" key="13">
    <source>
        <dbReference type="RefSeq" id="XP_026679700.1"/>
    </source>
</evidence>